<name>A0ABS7EIM2_9GAMM</name>
<feature type="transmembrane region" description="Helical" evidence="5">
    <location>
        <begin position="6"/>
        <end position="22"/>
    </location>
</feature>
<reference evidence="6" key="1">
    <citation type="submission" date="2021-07" db="EMBL/GenBank/DDBJ databases">
        <title>Neiella marina sp. nov., isolated from the intestinal content of sea cucumber Apostichopus japonicus.</title>
        <authorList>
            <person name="Bai X."/>
        </authorList>
    </citation>
    <scope>NUCLEOTIDE SEQUENCE</scope>
    <source>
        <strain evidence="6">126</strain>
    </source>
</reference>
<feature type="transmembrane region" description="Helical" evidence="5">
    <location>
        <begin position="73"/>
        <end position="92"/>
    </location>
</feature>
<dbReference type="Gene3D" id="1.20.120.550">
    <property type="entry name" value="Membrane associated eicosanoid/glutathione metabolism-like domain"/>
    <property type="match status" value="1"/>
</dbReference>
<dbReference type="Proteomes" id="UP001166251">
    <property type="component" value="Unassembled WGS sequence"/>
</dbReference>
<protein>
    <submittedName>
        <fullName evidence="6">MAPEG family protein</fullName>
    </submittedName>
</protein>
<evidence type="ECO:0000313" key="7">
    <source>
        <dbReference type="Proteomes" id="UP001166251"/>
    </source>
</evidence>
<dbReference type="SUPFAM" id="SSF161084">
    <property type="entry name" value="MAPEG domain-like"/>
    <property type="match status" value="1"/>
</dbReference>
<keyword evidence="3 5" id="KW-1133">Transmembrane helix</keyword>
<gene>
    <name evidence="6" type="ORF">K0504_14155</name>
</gene>
<keyword evidence="2 5" id="KW-0812">Transmembrane</keyword>
<feature type="transmembrane region" description="Helical" evidence="5">
    <location>
        <begin position="104"/>
        <end position="129"/>
    </location>
</feature>
<dbReference type="EMBL" id="JAHZSS010000019">
    <property type="protein sequence ID" value="MBW8192175.1"/>
    <property type="molecule type" value="Genomic_DNA"/>
</dbReference>
<evidence type="ECO:0000256" key="2">
    <source>
        <dbReference type="ARBA" id="ARBA00022692"/>
    </source>
</evidence>
<proteinExistence type="predicted"/>
<dbReference type="InterPro" id="IPR023352">
    <property type="entry name" value="MAPEG-like_dom_sf"/>
</dbReference>
<evidence type="ECO:0000256" key="5">
    <source>
        <dbReference type="SAM" id="Phobius"/>
    </source>
</evidence>
<comment type="caution">
    <text evidence="6">The sequence shown here is derived from an EMBL/GenBank/DDBJ whole genome shotgun (WGS) entry which is preliminary data.</text>
</comment>
<dbReference type="InterPro" id="IPR001129">
    <property type="entry name" value="Membr-assoc_MAPEG"/>
</dbReference>
<dbReference type="PANTHER" id="PTHR35814">
    <property type="match status" value="1"/>
</dbReference>
<dbReference type="Pfam" id="PF01124">
    <property type="entry name" value="MAPEG"/>
    <property type="match status" value="1"/>
</dbReference>
<sequence length="131" mass="14110">MIAGFFIALHGLLLLILSIAVIRQRMAHRVVFGDGDVDSLQRAIRVQGNFLEYVPMTLLILAALEWLQAPAMLLFGLGSALFVGRVLHALGLSQTSGSSKGRMFGAIVSLAVLLIASASLLLLSAKLLWWP</sequence>
<evidence type="ECO:0000256" key="4">
    <source>
        <dbReference type="ARBA" id="ARBA00023136"/>
    </source>
</evidence>
<dbReference type="RefSeq" id="WP_220104801.1">
    <property type="nucleotide sequence ID" value="NZ_JAHZSS010000019.1"/>
</dbReference>
<organism evidence="6 7">
    <name type="scientific">Neiella holothuriorum</name>
    <dbReference type="NCBI Taxonomy" id="2870530"/>
    <lineage>
        <taxon>Bacteria</taxon>
        <taxon>Pseudomonadati</taxon>
        <taxon>Pseudomonadota</taxon>
        <taxon>Gammaproteobacteria</taxon>
        <taxon>Alteromonadales</taxon>
        <taxon>Echinimonadaceae</taxon>
        <taxon>Neiella</taxon>
    </lineage>
</organism>
<keyword evidence="7" id="KW-1185">Reference proteome</keyword>
<dbReference type="PANTHER" id="PTHR35814:SF1">
    <property type="entry name" value="GLUTATHIONE S-TRANSFERASE-RELATED"/>
    <property type="match status" value="1"/>
</dbReference>
<evidence type="ECO:0000313" key="6">
    <source>
        <dbReference type="EMBL" id="MBW8192175.1"/>
    </source>
</evidence>
<keyword evidence="4 5" id="KW-0472">Membrane</keyword>
<evidence type="ECO:0000256" key="3">
    <source>
        <dbReference type="ARBA" id="ARBA00022989"/>
    </source>
</evidence>
<comment type="subcellular location">
    <subcellularLocation>
        <location evidence="1">Membrane</location>
    </subcellularLocation>
</comment>
<accession>A0ABS7EIM2</accession>
<evidence type="ECO:0000256" key="1">
    <source>
        <dbReference type="ARBA" id="ARBA00004370"/>
    </source>
</evidence>